<keyword evidence="3" id="KW-0815">Transposition</keyword>
<evidence type="ECO:0000259" key="7">
    <source>
        <dbReference type="Pfam" id="PF07282"/>
    </source>
</evidence>
<keyword evidence="5" id="KW-0233">DNA recombination</keyword>
<accession>A0A2T3FW33</accession>
<keyword evidence="9" id="KW-1185">Reference proteome</keyword>
<dbReference type="Proteomes" id="UP000240974">
    <property type="component" value="Unassembled WGS sequence"/>
</dbReference>
<organism evidence="8 9">
    <name type="scientific">Faecalibacillus intestinalis</name>
    <dbReference type="NCBI Taxonomy" id="1982626"/>
    <lineage>
        <taxon>Bacteria</taxon>
        <taxon>Bacillati</taxon>
        <taxon>Bacillota</taxon>
        <taxon>Erysipelotrichia</taxon>
        <taxon>Erysipelotrichales</taxon>
        <taxon>Coprobacillaceae</taxon>
        <taxon>Faecalibacillus</taxon>
    </lineage>
</organism>
<evidence type="ECO:0000259" key="6">
    <source>
        <dbReference type="Pfam" id="PF01385"/>
    </source>
</evidence>
<dbReference type="AlphaFoldDB" id="A0A2T3FW33"/>
<keyword evidence="4" id="KW-0238">DNA-binding</keyword>
<reference evidence="8 9" key="1">
    <citation type="journal article" date="2019" name="Int. J. Syst. Evol. Microbiol.">
        <title>Faecalibacillus intestinalis gen. nov., sp. nov. and Faecalibacillus faecis sp. nov., isolated from human faeces.</title>
        <authorList>
            <person name="Seo B."/>
            <person name="Jeon K."/>
            <person name="Baek I."/>
            <person name="Lee Y.M."/>
            <person name="Baek K."/>
            <person name="Ko G."/>
        </authorList>
    </citation>
    <scope>NUCLEOTIDE SEQUENCE [LARGE SCALE GENOMIC DNA]</scope>
    <source>
        <strain evidence="8 9">SNUG30099</strain>
    </source>
</reference>
<dbReference type="Pfam" id="PF01385">
    <property type="entry name" value="OrfB_IS605"/>
    <property type="match status" value="1"/>
</dbReference>
<dbReference type="InterPro" id="IPR010095">
    <property type="entry name" value="Cas12f1-like_TNB"/>
</dbReference>
<dbReference type="RefSeq" id="WP_107030333.1">
    <property type="nucleotide sequence ID" value="NZ_PYLQ01000018.1"/>
</dbReference>
<protein>
    <submittedName>
        <fullName evidence="8">Transposase</fullName>
    </submittedName>
</protein>
<dbReference type="InterPro" id="IPR001959">
    <property type="entry name" value="Transposase"/>
</dbReference>
<gene>
    <name evidence="8" type="ORF">C7U54_11150</name>
</gene>
<dbReference type="EMBL" id="PYLQ01000018">
    <property type="protein sequence ID" value="PST39496.1"/>
    <property type="molecule type" value="Genomic_DNA"/>
</dbReference>
<dbReference type="GO" id="GO:0032196">
    <property type="term" value="P:transposition"/>
    <property type="evidence" value="ECO:0007669"/>
    <property type="project" value="UniProtKB-KW"/>
</dbReference>
<comment type="similarity">
    <text evidence="1">In the C-terminal section; belongs to the transposase 35 family.</text>
</comment>
<evidence type="ECO:0000256" key="1">
    <source>
        <dbReference type="ARBA" id="ARBA00008761"/>
    </source>
</evidence>
<evidence type="ECO:0000256" key="5">
    <source>
        <dbReference type="ARBA" id="ARBA00023172"/>
    </source>
</evidence>
<dbReference type="InterPro" id="IPR051399">
    <property type="entry name" value="RNA-guided_DNA_endo/Transpos"/>
</dbReference>
<evidence type="ECO:0000256" key="3">
    <source>
        <dbReference type="ARBA" id="ARBA00022578"/>
    </source>
</evidence>
<dbReference type="Pfam" id="PF07282">
    <property type="entry name" value="Cas12f1-like_TNB"/>
    <property type="match status" value="1"/>
</dbReference>
<dbReference type="GO" id="GO:0003677">
    <property type="term" value="F:DNA binding"/>
    <property type="evidence" value="ECO:0007669"/>
    <property type="project" value="UniProtKB-KW"/>
</dbReference>
<comment type="caution">
    <text evidence="8">The sequence shown here is derived from an EMBL/GenBank/DDBJ whole genome shotgun (WGS) entry which is preliminary data.</text>
</comment>
<name>A0A2T3FW33_9FIRM</name>
<evidence type="ECO:0000313" key="8">
    <source>
        <dbReference type="EMBL" id="PST39496.1"/>
    </source>
</evidence>
<evidence type="ECO:0000256" key="2">
    <source>
        <dbReference type="ARBA" id="ARBA00011044"/>
    </source>
</evidence>
<dbReference type="PANTHER" id="PTHR30405:SF11">
    <property type="entry name" value="RNA-GUIDED DNA ENDONUCLEASE RV2885C-RELATED"/>
    <property type="match status" value="1"/>
</dbReference>
<feature type="domain" description="Probable transposase IS891/IS1136/IS1341" evidence="6">
    <location>
        <begin position="157"/>
        <end position="267"/>
    </location>
</feature>
<comment type="similarity">
    <text evidence="2">In the N-terminal section; belongs to the transposase 2 family.</text>
</comment>
<evidence type="ECO:0000313" key="9">
    <source>
        <dbReference type="Proteomes" id="UP000240974"/>
    </source>
</evidence>
<dbReference type="NCBIfam" id="NF040570">
    <property type="entry name" value="guided_TnpB"/>
    <property type="match status" value="1"/>
</dbReference>
<dbReference type="GO" id="GO:0006310">
    <property type="term" value="P:DNA recombination"/>
    <property type="evidence" value="ECO:0007669"/>
    <property type="project" value="UniProtKB-KW"/>
</dbReference>
<evidence type="ECO:0000256" key="4">
    <source>
        <dbReference type="ARBA" id="ARBA00023125"/>
    </source>
</evidence>
<feature type="domain" description="Cas12f1-like TNB" evidence="7">
    <location>
        <begin position="286"/>
        <end position="348"/>
    </location>
</feature>
<dbReference type="NCBIfam" id="TIGR01766">
    <property type="entry name" value="IS200/IS605 family accessory protein TnpB-like domain"/>
    <property type="match status" value="1"/>
</dbReference>
<dbReference type="PANTHER" id="PTHR30405">
    <property type="entry name" value="TRANSPOSASE"/>
    <property type="match status" value="1"/>
</dbReference>
<proteinExistence type="inferred from homology"/>
<sequence length="361" mass="41277">MQLTETVKLYPNKYRTELIKATMSEYISTVNYLVLDAINGRAITKITTADVNAALPSALCNQCIRDAKSIIRKYNKVLRNSDTQVKLPVLKKMCCYINNQNFRINDDCINFPVIINGKSKRISVKTKMSERQKSIFSSSKLGTMRIVVKGHDLVAQIVYDTKEDAASSNDNVMGVDLGIKCPAVSYCPDGSIKFYGNGRKNKYIRRHFNNLRKRFQKKAKKPKAVVKINNKEQRIMKDIDHKLSREIVNTARAHDVSVIKLERLQNIRSTTRTSRKNNHSLHTWSFYRLATFIEYKAKLAGIEVEYVDPAYTSQICPICGSVHHAKDRNYICRCGYQTHRDLLGAINICNSTEYIGNRYTA</sequence>